<evidence type="ECO:0000313" key="3">
    <source>
        <dbReference type="Proteomes" id="UP000324748"/>
    </source>
</evidence>
<gene>
    <name evidence="2" type="ORF">PGT21_017984</name>
</gene>
<feature type="region of interest" description="Disordered" evidence="1">
    <location>
        <begin position="105"/>
        <end position="139"/>
    </location>
</feature>
<keyword evidence="3" id="KW-1185">Reference proteome</keyword>
<proteinExistence type="predicted"/>
<sequence>MIDGQAWIPRYLYDLIPMFDVVGKPDAQTPVPANGVSDFQSVDPTQCPRICVVRIGTSSLMLSSGPHPVRPGLMYPCDLRGGLMIYLRGPSPESQRNVSIQLELYSASDRPENRSDQRKSDQSSINERSETPPAKLPAICRGSMAPTSRVCLIRLFGFSCVELTSFEAQWCNGRVLKRSQSRCTTPDTGPISSSFDSISTTDKKFMPAWNPRRCPAGHDHLIQANLDLAVAFKLKTIQPDHGFGWIPFTCSPTVVDGHGDQSPLGAGGTGKYLQQQQNTGAIHHLAFRQVPAAGLLKSLIASKHPLSATSPHSAEYWDL</sequence>
<accession>A0A5B0NFZ0</accession>
<organism evidence="2 3">
    <name type="scientific">Puccinia graminis f. sp. tritici</name>
    <dbReference type="NCBI Taxonomy" id="56615"/>
    <lineage>
        <taxon>Eukaryota</taxon>
        <taxon>Fungi</taxon>
        <taxon>Dikarya</taxon>
        <taxon>Basidiomycota</taxon>
        <taxon>Pucciniomycotina</taxon>
        <taxon>Pucciniomycetes</taxon>
        <taxon>Pucciniales</taxon>
        <taxon>Pucciniaceae</taxon>
        <taxon>Puccinia</taxon>
    </lineage>
</organism>
<name>A0A5B0NFZ0_PUCGR</name>
<comment type="caution">
    <text evidence="2">The sequence shown here is derived from an EMBL/GenBank/DDBJ whole genome shotgun (WGS) entry which is preliminary data.</text>
</comment>
<dbReference type="AlphaFoldDB" id="A0A5B0NFZ0"/>
<dbReference type="OrthoDB" id="10356258at2759"/>
<feature type="compositionally biased region" description="Basic and acidic residues" evidence="1">
    <location>
        <begin position="109"/>
        <end position="121"/>
    </location>
</feature>
<reference evidence="2 3" key="1">
    <citation type="submission" date="2019-05" db="EMBL/GenBank/DDBJ databases">
        <title>Emergence of the Ug99 lineage of the wheat stem rust pathogen through somatic hybridization.</title>
        <authorList>
            <person name="Li F."/>
            <person name="Upadhyaya N.M."/>
            <person name="Sperschneider J."/>
            <person name="Matny O."/>
            <person name="Nguyen-Phuc H."/>
            <person name="Mago R."/>
            <person name="Raley C."/>
            <person name="Miller M.E."/>
            <person name="Silverstein K.A.T."/>
            <person name="Henningsen E."/>
            <person name="Hirsch C.D."/>
            <person name="Visser B."/>
            <person name="Pretorius Z.A."/>
            <person name="Steffenson B.J."/>
            <person name="Schwessinger B."/>
            <person name="Dodds P.N."/>
            <person name="Figueroa M."/>
        </authorList>
    </citation>
    <scope>NUCLEOTIDE SEQUENCE [LARGE SCALE GENOMIC DNA]</scope>
    <source>
        <strain evidence="2">21-0</strain>
    </source>
</reference>
<dbReference type="EMBL" id="VSWC01000105">
    <property type="protein sequence ID" value="KAA1086980.1"/>
    <property type="molecule type" value="Genomic_DNA"/>
</dbReference>
<evidence type="ECO:0000256" key="1">
    <source>
        <dbReference type="SAM" id="MobiDB-lite"/>
    </source>
</evidence>
<evidence type="ECO:0000313" key="2">
    <source>
        <dbReference type="EMBL" id="KAA1086980.1"/>
    </source>
</evidence>
<dbReference type="Proteomes" id="UP000324748">
    <property type="component" value="Unassembled WGS sequence"/>
</dbReference>
<protein>
    <submittedName>
        <fullName evidence="2">Uncharacterized protein</fullName>
    </submittedName>
</protein>